<dbReference type="EMBL" id="CM055741">
    <property type="protein sequence ID" value="KAJ8002242.1"/>
    <property type="molecule type" value="Genomic_DNA"/>
</dbReference>
<dbReference type="Proteomes" id="UP001157502">
    <property type="component" value="Chromosome 14"/>
</dbReference>
<keyword evidence="2" id="KW-1185">Reference proteome</keyword>
<evidence type="ECO:0000313" key="1">
    <source>
        <dbReference type="EMBL" id="KAJ8002242.1"/>
    </source>
</evidence>
<organism evidence="1 2">
    <name type="scientific">Dallia pectoralis</name>
    <name type="common">Alaska blackfish</name>
    <dbReference type="NCBI Taxonomy" id="75939"/>
    <lineage>
        <taxon>Eukaryota</taxon>
        <taxon>Metazoa</taxon>
        <taxon>Chordata</taxon>
        <taxon>Craniata</taxon>
        <taxon>Vertebrata</taxon>
        <taxon>Euteleostomi</taxon>
        <taxon>Actinopterygii</taxon>
        <taxon>Neopterygii</taxon>
        <taxon>Teleostei</taxon>
        <taxon>Protacanthopterygii</taxon>
        <taxon>Esociformes</taxon>
        <taxon>Umbridae</taxon>
        <taxon>Dallia</taxon>
    </lineage>
</organism>
<protein>
    <submittedName>
        <fullName evidence="1">Uncharacterized protein</fullName>
    </submittedName>
</protein>
<evidence type="ECO:0000313" key="2">
    <source>
        <dbReference type="Proteomes" id="UP001157502"/>
    </source>
</evidence>
<reference evidence="1" key="1">
    <citation type="submission" date="2021-05" db="EMBL/GenBank/DDBJ databases">
        <authorList>
            <person name="Pan Q."/>
            <person name="Jouanno E."/>
            <person name="Zahm M."/>
            <person name="Klopp C."/>
            <person name="Cabau C."/>
            <person name="Louis A."/>
            <person name="Berthelot C."/>
            <person name="Parey E."/>
            <person name="Roest Crollius H."/>
            <person name="Montfort J."/>
            <person name="Robinson-Rechavi M."/>
            <person name="Bouchez O."/>
            <person name="Lampietro C."/>
            <person name="Lopez Roques C."/>
            <person name="Donnadieu C."/>
            <person name="Postlethwait J."/>
            <person name="Bobe J."/>
            <person name="Dillon D."/>
            <person name="Chandos A."/>
            <person name="von Hippel F."/>
            <person name="Guiguen Y."/>
        </authorList>
    </citation>
    <scope>NUCLEOTIDE SEQUENCE</scope>
    <source>
        <strain evidence="1">YG-Jan2019</strain>
    </source>
</reference>
<accession>A0ACC2GFB4</accession>
<comment type="caution">
    <text evidence="1">The sequence shown here is derived from an EMBL/GenBank/DDBJ whole genome shotgun (WGS) entry which is preliminary data.</text>
</comment>
<proteinExistence type="predicted"/>
<name>A0ACC2GFB4_DALPE</name>
<sequence>MDQGVTQITRNPSGTFNISSTVNITEKQTVMCVIYNPTLNETLRSTQQTRPDSNPSNYLYVIGPVIGAVIIGAFTVFYLRRHKLFCCSQAEPNPPQQQTEMEELNPPQ</sequence>
<gene>
    <name evidence="1" type="ORF">DPEC_G00177870</name>
</gene>